<gene>
    <name evidence="2" type="ORF">P8627_06380</name>
</gene>
<evidence type="ECO:0000313" key="2">
    <source>
        <dbReference type="EMBL" id="WGH79884.1"/>
    </source>
</evidence>
<protein>
    <submittedName>
        <fullName evidence="2">Cupin domain-containing protein</fullName>
    </submittedName>
</protein>
<dbReference type="InterPro" id="IPR011051">
    <property type="entry name" value="RmlC_Cupin_sf"/>
</dbReference>
<dbReference type="InterPro" id="IPR014710">
    <property type="entry name" value="RmlC-like_jellyroll"/>
</dbReference>
<dbReference type="Gene3D" id="2.60.120.10">
    <property type="entry name" value="Jelly Rolls"/>
    <property type="match status" value="1"/>
</dbReference>
<dbReference type="RefSeq" id="WP_279966875.1">
    <property type="nucleotide sequence ID" value="NZ_CP122537.1"/>
</dbReference>
<dbReference type="InterPro" id="IPR053146">
    <property type="entry name" value="QDO-like"/>
</dbReference>
<organism evidence="2 3">
    <name type="scientific">Jannaschia ovalis</name>
    <dbReference type="NCBI Taxonomy" id="3038773"/>
    <lineage>
        <taxon>Bacteria</taxon>
        <taxon>Pseudomonadati</taxon>
        <taxon>Pseudomonadota</taxon>
        <taxon>Alphaproteobacteria</taxon>
        <taxon>Rhodobacterales</taxon>
        <taxon>Roseobacteraceae</taxon>
        <taxon>Jannaschia</taxon>
    </lineage>
</organism>
<name>A0ABY8LF08_9RHOB</name>
<sequence length="148" mass="15646">MPAIHAAMGSGAENRAFGLTRRTRVPTEATEGAFAIWEEEIPAGAGPPLHVHEREHEVFTVISGRVRFVADGREHDAGPGDVMMIPPGVPHTFQGKEDAVATVMLTPGAASNFFAAVTEAGVDPATDMDAVIRIAADHNIRFVGPPLD</sequence>
<dbReference type="PANTHER" id="PTHR36440:SF1">
    <property type="entry name" value="PUTATIVE (AFU_ORTHOLOGUE AFUA_8G07350)-RELATED"/>
    <property type="match status" value="1"/>
</dbReference>
<accession>A0ABY8LF08</accession>
<dbReference type="PANTHER" id="PTHR36440">
    <property type="entry name" value="PUTATIVE (AFU_ORTHOLOGUE AFUA_8G07350)-RELATED"/>
    <property type="match status" value="1"/>
</dbReference>
<dbReference type="InterPro" id="IPR013096">
    <property type="entry name" value="Cupin_2"/>
</dbReference>
<evidence type="ECO:0000313" key="3">
    <source>
        <dbReference type="Proteomes" id="UP001243420"/>
    </source>
</evidence>
<dbReference type="Proteomes" id="UP001243420">
    <property type="component" value="Chromosome"/>
</dbReference>
<dbReference type="SUPFAM" id="SSF51182">
    <property type="entry name" value="RmlC-like cupins"/>
    <property type="match status" value="1"/>
</dbReference>
<reference evidence="2 3" key="1">
    <citation type="submission" date="2023-04" db="EMBL/GenBank/DDBJ databases">
        <title>Jannaschia ovalis sp. nov., a marine bacterium isolated from sea tidal flat.</title>
        <authorList>
            <person name="Kwon D.Y."/>
            <person name="Kim J.-J."/>
        </authorList>
    </citation>
    <scope>NUCLEOTIDE SEQUENCE [LARGE SCALE GENOMIC DNA]</scope>
    <source>
        <strain evidence="2 3">GRR-S6-38</strain>
    </source>
</reference>
<dbReference type="Pfam" id="PF07883">
    <property type="entry name" value="Cupin_2"/>
    <property type="match status" value="1"/>
</dbReference>
<feature type="domain" description="Cupin type-2" evidence="1">
    <location>
        <begin position="38"/>
        <end position="103"/>
    </location>
</feature>
<evidence type="ECO:0000259" key="1">
    <source>
        <dbReference type="Pfam" id="PF07883"/>
    </source>
</evidence>
<keyword evidence="3" id="KW-1185">Reference proteome</keyword>
<dbReference type="EMBL" id="CP122537">
    <property type="protein sequence ID" value="WGH79884.1"/>
    <property type="molecule type" value="Genomic_DNA"/>
</dbReference>
<proteinExistence type="predicted"/>